<reference evidence="1" key="1">
    <citation type="submission" date="2021-01" db="EMBL/GenBank/DDBJ databases">
        <authorList>
            <person name="Corre E."/>
            <person name="Pelletier E."/>
            <person name="Niang G."/>
            <person name="Scheremetjew M."/>
            <person name="Finn R."/>
            <person name="Kale V."/>
            <person name="Holt S."/>
            <person name="Cochrane G."/>
            <person name="Meng A."/>
            <person name="Brown T."/>
            <person name="Cohen L."/>
        </authorList>
    </citation>
    <scope>NUCLEOTIDE SEQUENCE</scope>
    <source>
        <strain evidence="1">MM31A-1</strain>
    </source>
</reference>
<sequence>MNISSCHRQHPYCIAATHSNSNSIIINIIINIHFSFNICPIPPQDIIIQPTPHCSLIHILYHSIFQPSIPIAETKLMNESNANIHAITNNPPLPIAIAMPSTDSACTVFCRTICFDRMRFERFTSIISRAGSDRRRSHSFVTMVHCGMRQCVNTCNYMRGDR</sequence>
<evidence type="ECO:0000313" key="1">
    <source>
        <dbReference type="EMBL" id="CAE0473519.1"/>
    </source>
</evidence>
<organism evidence="1">
    <name type="scientific">Chaetoceros debilis</name>
    <dbReference type="NCBI Taxonomy" id="122233"/>
    <lineage>
        <taxon>Eukaryota</taxon>
        <taxon>Sar</taxon>
        <taxon>Stramenopiles</taxon>
        <taxon>Ochrophyta</taxon>
        <taxon>Bacillariophyta</taxon>
        <taxon>Coscinodiscophyceae</taxon>
        <taxon>Chaetocerotophycidae</taxon>
        <taxon>Chaetocerotales</taxon>
        <taxon>Chaetocerotaceae</taxon>
        <taxon>Chaetoceros</taxon>
    </lineage>
</organism>
<name>A0A7S3VD82_9STRA</name>
<protein>
    <submittedName>
        <fullName evidence="1">Uncharacterized protein</fullName>
    </submittedName>
</protein>
<gene>
    <name evidence="1" type="ORF">CDEB00056_LOCUS18372</name>
</gene>
<dbReference type="EMBL" id="HBIO01023902">
    <property type="protein sequence ID" value="CAE0473519.1"/>
    <property type="molecule type" value="Transcribed_RNA"/>
</dbReference>
<dbReference type="AlphaFoldDB" id="A0A7S3VD82"/>
<proteinExistence type="predicted"/>
<accession>A0A7S3VD82</accession>